<organism evidence="2 3">
    <name type="scientific">Claviceps purpurea (strain 20.1)</name>
    <name type="common">Ergot fungus</name>
    <name type="synonym">Sphacelia segetum</name>
    <dbReference type="NCBI Taxonomy" id="1111077"/>
    <lineage>
        <taxon>Eukaryota</taxon>
        <taxon>Fungi</taxon>
        <taxon>Dikarya</taxon>
        <taxon>Ascomycota</taxon>
        <taxon>Pezizomycotina</taxon>
        <taxon>Sordariomycetes</taxon>
        <taxon>Hypocreomycetidae</taxon>
        <taxon>Hypocreales</taxon>
        <taxon>Clavicipitaceae</taxon>
        <taxon>Claviceps</taxon>
    </lineage>
</organism>
<dbReference type="STRING" id="1111077.M1WFK4"/>
<keyword evidence="3" id="KW-1185">Reference proteome</keyword>
<protein>
    <submittedName>
        <fullName evidence="2">Uncharacterized protein</fullName>
    </submittedName>
</protein>
<comment type="caution">
    <text evidence="2">The sequence shown here is derived from an EMBL/GenBank/DDBJ whole genome shotgun (WGS) entry which is preliminary data.</text>
</comment>
<feature type="region of interest" description="Disordered" evidence="1">
    <location>
        <begin position="8"/>
        <end position="50"/>
    </location>
</feature>
<reference evidence="2 3" key="1">
    <citation type="journal article" date="2013" name="PLoS Genet.">
        <title>Plant-symbiotic fungi as chemical engineers: Multi-genome analysis of the Clavicipitaceae reveals dynamics of alkaloid loci.</title>
        <authorList>
            <person name="Schardl C.L."/>
            <person name="Young C.A."/>
            <person name="Hesse U."/>
            <person name="Amyotte S.G."/>
            <person name="Andreeva K."/>
            <person name="Calie P.J."/>
            <person name="Fleetwood D.J."/>
            <person name="Haws D.C."/>
            <person name="Moore N."/>
            <person name="Oeser B."/>
            <person name="Panaccione D.G."/>
            <person name="Schweri K.K."/>
            <person name="Voisey C.R."/>
            <person name="Farman M.L."/>
            <person name="Jaromczyk J.W."/>
            <person name="Roe B.A."/>
            <person name="O'Sullivan D.M."/>
            <person name="Scott B."/>
            <person name="Tudzynski P."/>
            <person name="An Z."/>
            <person name="Arnaoudova E.G."/>
            <person name="Bullock C.T."/>
            <person name="Charlton N.D."/>
            <person name="Chen L."/>
            <person name="Cox M."/>
            <person name="Dinkins R.D."/>
            <person name="Florea S."/>
            <person name="Glenn A.E."/>
            <person name="Gordon A."/>
            <person name="Gueldener U."/>
            <person name="Harris D.R."/>
            <person name="Hollin W."/>
            <person name="Jaromczyk J."/>
            <person name="Johnson R.D."/>
            <person name="Khan A.K."/>
            <person name="Leistner E."/>
            <person name="Leuchtmann A."/>
            <person name="Li C."/>
            <person name="Liu J."/>
            <person name="Liu J."/>
            <person name="Liu M."/>
            <person name="Mace W."/>
            <person name="Machado C."/>
            <person name="Nagabhyru P."/>
            <person name="Pan J."/>
            <person name="Schmid J."/>
            <person name="Sugawara K."/>
            <person name="Steiner U."/>
            <person name="Takach J.E."/>
            <person name="Tanaka E."/>
            <person name="Webb J.S."/>
            <person name="Wilson E.V."/>
            <person name="Wiseman J.L."/>
            <person name="Yoshida R."/>
            <person name="Zeng Z."/>
        </authorList>
    </citation>
    <scope>NUCLEOTIDE SEQUENCE [LARGE SCALE GENOMIC DNA]</scope>
    <source>
        <strain evidence="2 3">20.1</strain>
    </source>
</reference>
<dbReference type="OrthoDB" id="5270797at2759"/>
<sequence>MTRIWILRRRPSSGTRDAGSSACQASKKLDKAPKSEATAINNVKQKEDFFPGTFPDDEPNVALSPTEQADDSLIDESALLSGSSEPTSDIQIALDAQLSASSEEMADQEAIPQWAQLLIARVSALEKSIYTLDAREATLDTSSLGGTNFKSKGLAAHKYLRPYGKDEDAPNEDYDPRARESRILPEVFEGQKGEFEGWICTIIGTLRNNRYCYRDERARMAVVFHHVGGCARDLLMFRYTSEENPFVSAQEMLERLEVIFGNFQFATRHGR</sequence>
<gene>
    <name evidence="2" type="ORF">CPUR_07669</name>
</gene>
<dbReference type="AlphaFoldDB" id="M1WFK4"/>
<evidence type="ECO:0000256" key="1">
    <source>
        <dbReference type="SAM" id="MobiDB-lite"/>
    </source>
</evidence>
<proteinExistence type="predicted"/>
<dbReference type="Proteomes" id="UP000016801">
    <property type="component" value="Unassembled WGS sequence"/>
</dbReference>
<evidence type="ECO:0000313" key="2">
    <source>
        <dbReference type="EMBL" id="CCE33743.1"/>
    </source>
</evidence>
<dbReference type="EMBL" id="CAGA01000065">
    <property type="protein sequence ID" value="CCE33743.1"/>
    <property type="molecule type" value="Genomic_DNA"/>
</dbReference>
<dbReference type="VEuPathDB" id="FungiDB:CPUR_07669"/>
<name>M1WFK4_CLAP2</name>
<evidence type="ECO:0000313" key="3">
    <source>
        <dbReference type="Proteomes" id="UP000016801"/>
    </source>
</evidence>
<accession>M1WFK4</accession>
<dbReference type="PhylomeDB" id="M1WFK4"/>
<dbReference type="HOGENOM" id="CLU_1026734_0_0_1"/>